<keyword evidence="2" id="KW-1185">Reference proteome</keyword>
<evidence type="ECO:0000313" key="2">
    <source>
        <dbReference type="Proteomes" id="UP001521150"/>
    </source>
</evidence>
<name>A0ABS8ZP61_9PSEU</name>
<evidence type="ECO:0000313" key="1">
    <source>
        <dbReference type="EMBL" id="MCE7009541.1"/>
    </source>
</evidence>
<protein>
    <recommendedName>
        <fullName evidence="3">DUF2470 domain-containing protein</fullName>
    </recommendedName>
</protein>
<gene>
    <name evidence="1" type="ORF">LWC34_43045</name>
</gene>
<comment type="caution">
    <text evidence="1">The sequence shown here is derived from an EMBL/GenBank/DDBJ whole genome shotgun (WGS) entry which is preliminary data.</text>
</comment>
<dbReference type="Proteomes" id="UP001521150">
    <property type="component" value="Unassembled WGS sequence"/>
</dbReference>
<evidence type="ECO:0008006" key="3">
    <source>
        <dbReference type="Google" id="ProtNLM"/>
    </source>
</evidence>
<dbReference type="RefSeq" id="WP_233731073.1">
    <property type="nucleotide sequence ID" value="NZ_JAJVCN010000004.1"/>
</dbReference>
<proteinExistence type="predicted"/>
<dbReference type="EMBL" id="JAJVCN010000004">
    <property type="protein sequence ID" value="MCE7009541.1"/>
    <property type="molecule type" value="Genomic_DNA"/>
</dbReference>
<organism evidence="1 2">
    <name type="scientific">Kibdelosporangium philippinense</name>
    <dbReference type="NCBI Taxonomy" id="211113"/>
    <lineage>
        <taxon>Bacteria</taxon>
        <taxon>Bacillati</taxon>
        <taxon>Actinomycetota</taxon>
        <taxon>Actinomycetes</taxon>
        <taxon>Pseudonocardiales</taxon>
        <taxon>Pseudonocardiaceae</taxon>
        <taxon>Kibdelosporangium</taxon>
    </lineage>
</organism>
<accession>A0ABS8ZP61</accession>
<sequence>MRTSSDFQLRIVTSGPGSLVEVRPMVAGADVIAQADNDFPGADPISVLLALQAGDEPHEVRLAEAECTELCCGALHVTIRRDADQVVWGPWRNTSDTGTEFEEVRFDAVAYDAELRRVTEDHSWEWPARTVARLLEAELRQHGDHFAAWDCELNGVNCLDGVVVVFTYRANQRFRIDFVLTDRPPAEQVVGLAGLVLAGDPRKLGKAIG</sequence>
<reference evidence="1 2" key="1">
    <citation type="submission" date="2021-12" db="EMBL/GenBank/DDBJ databases">
        <title>Genome sequence of Kibdelosporangium philippinense ATCC 49844.</title>
        <authorList>
            <person name="Fedorov E.A."/>
            <person name="Omeragic M."/>
            <person name="Shalygina K.F."/>
            <person name="Maclea K.S."/>
        </authorList>
    </citation>
    <scope>NUCLEOTIDE SEQUENCE [LARGE SCALE GENOMIC DNA]</scope>
    <source>
        <strain evidence="1 2">ATCC 49844</strain>
    </source>
</reference>